<protein>
    <submittedName>
        <fullName evidence="1">Uncharacterized protein</fullName>
    </submittedName>
</protein>
<dbReference type="EMBL" id="QKKF02024683">
    <property type="protein sequence ID" value="RZF37336.1"/>
    <property type="molecule type" value="Genomic_DNA"/>
</dbReference>
<gene>
    <name evidence="1" type="ORF">LSTR_LSTR011085</name>
</gene>
<reference evidence="1 2" key="1">
    <citation type="journal article" date="2017" name="Gigascience">
        <title>Genome sequence of the small brown planthopper, Laodelphax striatellus.</title>
        <authorList>
            <person name="Zhu J."/>
            <person name="Jiang F."/>
            <person name="Wang X."/>
            <person name="Yang P."/>
            <person name="Bao Y."/>
            <person name="Zhao W."/>
            <person name="Wang W."/>
            <person name="Lu H."/>
            <person name="Wang Q."/>
            <person name="Cui N."/>
            <person name="Li J."/>
            <person name="Chen X."/>
            <person name="Luo L."/>
            <person name="Yu J."/>
            <person name="Kang L."/>
            <person name="Cui F."/>
        </authorList>
    </citation>
    <scope>NUCLEOTIDE SEQUENCE [LARGE SCALE GENOMIC DNA]</scope>
    <source>
        <strain evidence="1">Lst14</strain>
    </source>
</reference>
<accession>A0A482WVJ1</accession>
<keyword evidence="2" id="KW-1185">Reference proteome</keyword>
<dbReference type="AlphaFoldDB" id="A0A482WVJ1"/>
<organism evidence="1 2">
    <name type="scientific">Laodelphax striatellus</name>
    <name type="common">Small brown planthopper</name>
    <name type="synonym">Delphax striatella</name>
    <dbReference type="NCBI Taxonomy" id="195883"/>
    <lineage>
        <taxon>Eukaryota</taxon>
        <taxon>Metazoa</taxon>
        <taxon>Ecdysozoa</taxon>
        <taxon>Arthropoda</taxon>
        <taxon>Hexapoda</taxon>
        <taxon>Insecta</taxon>
        <taxon>Pterygota</taxon>
        <taxon>Neoptera</taxon>
        <taxon>Paraneoptera</taxon>
        <taxon>Hemiptera</taxon>
        <taxon>Auchenorrhyncha</taxon>
        <taxon>Fulgoroidea</taxon>
        <taxon>Delphacidae</taxon>
        <taxon>Criomorphinae</taxon>
        <taxon>Laodelphax</taxon>
    </lineage>
</organism>
<dbReference type="InParanoid" id="A0A482WVJ1"/>
<sequence length="239" mass="27151">MRNLVEILCFTQMFHLSYLQAAPDNPRLPKLGPTIVEKPFKIDEDLSLIINGVDKFVRTEGNVSDLVTLNGMDKKHVTRANVSDLLTSRTYKQRMQLAKAYELRTNLSLEIAVNIINGVSGGDEPYTPLFHGIGELLSGYVQNSLNRGDWTYMSILCTSSAPQLTMLNQFQYRYEGNHLDPSTWKYKKTLDELIHLKMKSWKDGKKVISAIIKDNWSSPQDLDKYVLYGVFRGNTGNSP</sequence>
<name>A0A482WVJ1_LAOST</name>
<evidence type="ECO:0000313" key="2">
    <source>
        <dbReference type="Proteomes" id="UP000291343"/>
    </source>
</evidence>
<dbReference type="Proteomes" id="UP000291343">
    <property type="component" value="Unassembled WGS sequence"/>
</dbReference>
<proteinExistence type="predicted"/>
<comment type="caution">
    <text evidence="1">The sequence shown here is derived from an EMBL/GenBank/DDBJ whole genome shotgun (WGS) entry which is preliminary data.</text>
</comment>
<evidence type="ECO:0000313" key="1">
    <source>
        <dbReference type="EMBL" id="RZF37336.1"/>
    </source>
</evidence>